<accession>A0ABQ3K4Q6</accession>
<dbReference type="PANTHER" id="PTHR12001">
    <property type="entry name" value="GERANYLGERANYL PYROPHOSPHATE SYNTHASE"/>
    <property type="match status" value="1"/>
</dbReference>
<dbReference type="RefSeq" id="WP_189642870.1">
    <property type="nucleotide sequence ID" value="NZ_BNAL01000013.1"/>
</dbReference>
<dbReference type="Pfam" id="PF00348">
    <property type="entry name" value="polyprenyl_synt"/>
    <property type="match status" value="1"/>
</dbReference>
<keyword evidence="9" id="KW-1185">Reference proteome</keyword>
<evidence type="ECO:0000256" key="3">
    <source>
        <dbReference type="ARBA" id="ARBA00022679"/>
    </source>
</evidence>
<dbReference type="SFLD" id="SFLDS00005">
    <property type="entry name" value="Isoprenoid_Synthase_Type_I"/>
    <property type="match status" value="1"/>
</dbReference>
<comment type="similarity">
    <text evidence="2 6">Belongs to the FPP/GGPP synthase family.</text>
</comment>
<dbReference type="CDD" id="cd00685">
    <property type="entry name" value="Trans_IPPS_HT"/>
    <property type="match status" value="1"/>
</dbReference>
<dbReference type="PROSITE" id="PS00444">
    <property type="entry name" value="POLYPRENYL_SYNTHASE_2"/>
    <property type="match status" value="1"/>
</dbReference>
<keyword evidence="5" id="KW-0460">Magnesium</keyword>
<keyword evidence="3 6" id="KW-0808">Transferase</keyword>
<protein>
    <submittedName>
        <fullName evidence="8">Octaprenyl-diphosphate synthase</fullName>
    </submittedName>
</protein>
<dbReference type="SUPFAM" id="SSF48576">
    <property type="entry name" value="Terpenoid synthases"/>
    <property type="match status" value="1"/>
</dbReference>
<evidence type="ECO:0000313" key="9">
    <source>
        <dbReference type="Proteomes" id="UP000632154"/>
    </source>
</evidence>
<evidence type="ECO:0000313" key="8">
    <source>
        <dbReference type="EMBL" id="GHG02177.1"/>
    </source>
</evidence>
<sequence length="347" mass="37600">MNQPAAPTQPAATLPISAGTGLPPAFEQRLREVLRSEVEFIELIGEDLVAAGGKRLRPLVTLLSAQALETQLLETQALGDQVLDSPAHSPDALALAVCIELLHSASLLHDDLIDDADTRRGQEAAFRRYGNVVSVMSGDFMLARLLMLLSELPGTARLTRAFGEVASVICEGEVLQFQVAAYGNPTQEQYEHIIYGKTAALLELAAAAPALLQDAPAEHEQALRQYGRELGMAFQVRDDLLDLLGREEDLGKPVGSDLREGKATFAVLHLLQTPAEQEVRTILLRRAAQAGDLARVQALCVQYAADQAGWREVARRLELARAALLHLPDTPARQELGALLDRLTPLP</sequence>
<organism evidence="8 9">
    <name type="scientific">Deinococcus piscis</name>
    <dbReference type="NCBI Taxonomy" id="394230"/>
    <lineage>
        <taxon>Bacteria</taxon>
        <taxon>Thermotogati</taxon>
        <taxon>Deinococcota</taxon>
        <taxon>Deinococci</taxon>
        <taxon>Deinococcales</taxon>
        <taxon>Deinococcaceae</taxon>
        <taxon>Deinococcus</taxon>
    </lineage>
</organism>
<feature type="compositionally biased region" description="Low complexity" evidence="7">
    <location>
        <begin position="1"/>
        <end position="15"/>
    </location>
</feature>
<dbReference type="InterPro" id="IPR033749">
    <property type="entry name" value="Polyprenyl_synt_CS"/>
</dbReference>
<comment type="caution">
    <text evidence="8">The sequence shown here is derived from an EMBL/GenBank/DDBJ whole genome shotgun (WGS) entry which is preliminary data.</text>
</comment>
<proteinExistence type="inferred from homology"/>
<comment type="cofactor">
    <cofactor evidence="1">
        <name>Mg(2+)</name>
        <dbReference type="ChEBI" id="CHEBI:18420"/>
    </cofactor>
</comment>
<dbReference type="Proteomes" id="UP000632154">
    <property type="component" value="Unassembled WGS sequence"/>
</dbReference>
<evidence type="ECO:0000256" key="1">
    <source>
        <dbReference type="ARBA" id="ARBA00001946"/>
    </source>
</evidence>
<keyword evidence="4" id="KW-0479">Metal-binding</keyword>
<evidence type="ECO:0000256" key="6">
    <source>
        <dbReference type="RuleBase" id="RU004466"/>
    </source>
</evidence>
<evidence type="ECO:0000256" key="4">
    <source>
        <dbReference type="ARBA" id="ARBA00022723"/>
    </source>
</evidence>
<dbReference type="Gene3D" id="1.10.600.10">
    <property type="entry name" value="Farnesyl Diphosphate Synthase"/>
    <property type="match status" value="1"/>
</dbReference>
<evidence type="ECO:0000256" key="2">
    <source>
        <dbReference type="ARBA" id="ARBA00006706"/>
    </source>
</evidence>
<evidence type="ECO:0000256" key="5">
    <source>
        <dbReference type="ARBA" id="ARBA00022842"/>
    </source>
</evidence>
<evidence type="ECO:0000256" key="7">
    <source>
        <dbReference type="SAM" id="MobiDB-lite"/>
    </source>
</evidence>
<feature type="region of interest" description="Disordered" evidence="7">
    <location>
        <begin position="1"/>
        <end position="20"/>
    </location>
</feature>
<dbReference type="PROSITE" id="PS00723">
    <property type="entry name" value="POLYPRENYL_SYNTHASE_1"/>
    <property type="match status" value="1"/>
</dbReference>
<dbReference type="PANTHER" id="PTHR12001:SF69">
    <property type="entry name" value="ALL TRANS-POLYPRENYL-DIPHOSPHATE SYNTHASE PDSS1"/>
    <property type="match status" value="1"/>
</dbReference>
<dbReference type="InterPro" id="IPR008949">
    <property type="entry name" value="Isoprenoid_synthase_dom_sf"/>
</dbReference>
<name>A0ABQ3K4Q6_9DEIO</name>
<dbReference type="InterPro" id="IPR000092">
    <property type="entry name" value="Polyprenyl_synt"/>
</dbReference>
<dbReference type="EMBL" id="BNAL01000013">
    <property type="protein sequence ID" value="GHG02177.1"/>
    <property type="molecule type" value="Genomic_DNA"/>
</dbReference>
<reference evidence="9" key="1">
    <citation type="journal article" date="2019" name="Int. J. Syst. Evol. Microbiol.">
        <title>The Global Catalogue of Microorganisms (GCM) 10K type strain sequencing project: providing services to taxonomists for standard genome sequencing and annotation.</title>
        <authorList>
            <consortium name="The Broad Institute Genomics Platform"/>
            <consortium name="The Broad Institute Genome Sequencing Center for Infectious Disease"/>
            <person name="Wu L."/>
            <person name="Ma J."/>
        </authorList>
    </citation>
    <scope>NUCLEOTIDE SEQUENCE [LARGE SCALE GENOMIC DNA]</scope>
    <source>
        <strain evidence="9">CGMCC 1.18439</strain>
    </source>
</reference>
<gene>
    <name evidence="8" type="ORF">GCM10017783_13050</name>
</gene>